<organism evidence="2 3">
    <name type="scientific">Xylaria arbuscula</name>
    <dbReference type="NCBI Taxonomy" id="114810"/>
    <lineage>
        <taxon>Eukaryota</taxon>
        <taxon>Fungi</taxon>
        <taxon>Dikarya</taxon>
        <taxon>Ascomycota</taxon>
        <taxon>Pezizomycotina</taxon>
        <taxon>Sordariomycetes</taxon>
        <taxon>Xylariomycetidae</taxon>
        <taxon>Xylariales</taxon>
        <taxon>Xylariaceae</taxon>
        <taxon>Xylaria</taxon>
    </lineage>
</organism>
<evidence type="ECO:0000313" key="3">
    <source>
        <dbReference type="Proteomes" id="UP001148614"/>
    </source>
</evidence>
<accession>A0A9W8NLQ3</accession>
<comment type="caution">
    <text evidence="2">The sequence shown here is derived from an EMBL/GenBank/DDBJ whole genome shotgun (WGS) entry which is preliminary data.</text>
</comment>
<name>A0A9W8NLQ3_9PEZI</name>
<dbReference type="VEuPathDB" id="FungiDB:F4678DRAFT_467758"/>
<feature type="signal peptide" evidence="1">
    <location>
        <begin position="1"/>
        <end position="22"/>
    </location>
</feature>
<feature type="chain" id="PRO_5040894799" evidence="1">
    <location>
        <begin position="23"/>
        <end position="156"/>
    </location>
</feature>
<evidence type="ECO:0000313" key="2">
    <source>
        <dbReference type="EMBL" id="KAJ3578929.1"/>
    </source>
</evidence>
<evidence type="ECO:0000256" key="1">
    <source>
        <dbReference type="SAM" id="SignalP"/>
    </source>
</evidence>
<dbReference type="AlphaFoldDB" id="A0A9W8NLQ3"/>
<keyword evidence="3" id="KW-1185">Reference proteome</keyword>
<proteinExistence type="predicted"/>
<gene>
    <name evidence="2" type="ORF">NPX13_g1633</name>
</gene>
<keyword evidence="1" id="KW-0732">Signal</keyword>
<protein>
    <submittedName>
        <fullName evidence="2">Uncharacterized protein</fullName>
    </submittedName>
</protein>
<reference evidence="2" key="1">
    <citation type="submission" date="2022-07" db="EMBL/GenBank/DDBJ databases">
        <title>Genome Sequence of Xylaria arbuscula.</title>
        <authorList>
            <person name="Buettner E."/>
        </authorList>
    </citation>
    <scope>NUCLEOTIDE SEQUENCE</scope>
    <source>
        <strain evidence="2">VT107</strain>
    </source>
</reference>
<dbReference type="EMBL" id="JANPWZ010000153">
    <property type="protein sequence ID" value="KAJ3578929.1"/>
    <property type="molecule type" value="Genomic_DNA"/>
</dbReference>
<dbReference type="Proteomes" id="UP001148614">
    <property type="component" value="Unassembled WGS sequence"/>
</dbReference>
<sequence length="156" mass="17307">MPSIKTITFALGALALAGFSQGFTLSYWEEEDSCGNEFADSTRTRTPHLTVDCDTVQLGTQTVVIKDWDEECRIIFWPELSPCLAIEGSDYYQPIYNSSKSEAKEQGTAAFNPDDDSQACFQHLFDRITVGAYSYICVNGALDYNGGLFRELDIVG</sequence>